<proteinExistence type="predicted"/>
<evidence type="ECO:0000313" key="2">
    <source>
        <dbReference type="Proteomes" id="UP001221142"/>
    </source>
</evidence>
<keyword evidence="2" id="KW-1185">Reference proteome</keyword>
<name>A0AAD7CKD9_9AGAR</name>
<organism evidence="1 2">
    <name type="scientific">Roridomyces roridus</name>
    <dbReference type="NCBI Taxonomy" id="1738132"/>
    <lineage>
        <taxon>Eukaryota</taxon>
        <taxon>Fungi</taxon>
        <taxon>Dikarya</taxon>
        <taxon>Basidiomycota</taxon>
        <taxon>Agaricomycotina</taxon>
        <taxon>Agaricomycetes</taxon>
        <taxon>Agaricomycetidae</taxon>
        <taxon>Agaricales</taxon>
        <taxon>Marasmiineae</taxon>
        <taxon>Mycenaceae</taxon>
        <taxon>Roridomyces</taxon>
    </lineage>
</organism>
<dbReference type="AlphaFoldDB" id="A0AAD7CKD9"/>
<dbReference type="EMBL" id="JARKIF010000001">
    <property type="protein sequence ID" value="KAJ7651048.1"/>
    <property type="molecule type" value="Genomic_DNA"/>
</dbReference>
<gene>
    <name evidence="1" type="ORF">FB45DRAFT_889460</name>
</gene>
<dbReference type="Proteomes" id="UP001221142">
    <property type="component" value="Unassembled WGS sequence"/>
</dbReference>
<sequence length="82" mass="9210">MVASPANYPSNLWTPDTTGWIFNLHGDRLFWWPPELSYTLTAPPCILIIGKSGQVDLEFDLSCLGSNWANCYSEEAEEISDN</sequence>
<protein>
    <submittedName>
        <fullName evidence="1">Uncharacterized protein</fullName>
    </submittedName>
</protein>
<reference evidence="1" key="1">
    <citation type="submission" date="2023-03" db="EMBL/GenBank/DDBJ databases">
        <title>Massive genome expansion in bonnet fungi (Mycena s.s.) driven by repeated elements and novel gene families across ecological guilds.</title>
        <authorList>
            <consortium name="Lawrence Berkeley National Laboratory"/>
            <person name="Harder C.B."/>
            <person name="Miyauchi S."/>
            <person name="Viragh M."/>
            <person name="Kuo A."/>
            <person name="Thoen E."/>
            <person name="Andreopoulos B."/>
            <person name="Lu D."/>
            <person name="Skrede I."/>
            <person name="Drula E."/>
            <person name="Henrissat B."/>
            <person name="Morin E."/>
            <person name="Kohler A."/>
            <person name="Barry K."/>
            <person name="LaButti K."/>
            <person name="Morin E."/>
            <person name="Salamov A."/>
            <person name="Lipzen A."/>
            <person name="Mereny Z."/>
            <person name="Hegedus B."/>
            <person name="Baldrian P."/>
            <person name="Stursova M."/>
            <person name="Weitz H."/>
            <person name="Taylor A."/>
            <person name="Grigoriev I.V."/>
            <person name="Nagy L.G."/>
            <person name="Martin F."/>
            <person name="Kauserud H."/>
        </authorList>
    </citation>
    <scope>NUCLEOTIDE SEQUENCE</scope>
    <source>
        <strain evidence="1">9284</strain>
    </source>
</reference>
<evidence type="ECO:0000313" key="1">
    <source>
        <dbReference type="EMBL" id="KAJ7651048.1"/>
    </source>
</evidence>
<comment type="caution">
    <text evidence="1">The sequence shown here is derived from an EMBL/GenBank/DDBJ whole genome shotgun (WGS) entry which is preliminary data.</text>
</comment>
<accession>A0AAD7CKD9</accession>